<dbReference type="RefSeq" id="WP_045776014.1">
    <property type="nucleotide sequence ID" value="NZ_LAJY01000292.1"/>
</dbReference>
<dbReference type="PANTHER" id="PTHR33529:SF2">
    <property type="entry name" value="LIPOPOLYSACCHARIDE EXPORT SYSTEM PERMEASE PROTEIN LPTG"/>
    <property type="match status" value="1"/>
</dbReference>
<dbReference type="GO" id="GO:0043190">
    <property type="term" value="C:ATP-binding cassette (ABC) transporter complex"/>
    <property type="evidence" value="ECO:0007669"/>
    <property type="project" value="InterPro"/>
</dbReference>
<feature type="transmembrane region" description="Helical" evidence="6">
    <location>
        <begin position="345"/>
        <end position="362"/>
    </location>
</feature>
<dbReference type="InterPro" id="IPR005495">
    <property type="entry name" value="LptG/LptF_permease"/>
</dbReference>
<evidence type="ECO:0000313" key="8">
    <source>
        <dbReference type="Proteomes" id="UP000033774"/>
    </source>
</evidence>
<gene>
    <name evidence="7" type="ORF">VZ95_11800</name>
</gene>
<dbReference type="GO" id="GO:0015920">
    <property type="term" value="P:lipopolysaccharide transport"/>
    <property type="evidence" value="ECO:0007669"/>
    <property type="project" value="TreeGrafter"/>
</dbReference>
<evidence type="ECO:0000256" key="1">
    <source>
        <dbReference type="ARBA" id="ARBA00004651"/>
    </source>
</evidence>
<dbReference type="GO" id="GO:0055085">
    <property type="term" value="P:transmembrane transport"/>
    <property type="evidence" value="ECO:0007669"/>
    <property type="project" value="InterPro"/>
</dbReference>
<comment type="subcellular location">
    <subcellularLocation>
        <location evidence="1">Cell membrane</location>
        <topology evidence="1">Multi-pass membrane protein</topology>
    </subcellularLocation>
</comment>
<keyword evidence="3 6" id="KW-0812">Transmembrane</keyword>
<dbReference type="OrthoDB" id="9798468at2"/>
<dbReference type="EMBL" id="LAJY01000292">
    <property type="protein sequence ID" value="KJV09385.1"/>
    <property type="molecule type" value="Genomic_DNA"/>
</dbReference>
<evidence type="ECO:0000256" key="3">
    <source>
        <dbReference type="ARBA" id="ARBA00022692"/>
    </source>
</evidence>
<dbReference type="Pfam" id="PF03739">
    <property type="entry name" value="LptF_LptG"/>
    <property type="match status" value="1"/>
</dbReference>
<evidence type="ECO:0000313" key="7">
    <source>
        <dbReference type="EMBL" id="KJV09385.1"/>
    </source>
</evidence>
<evidence type="ECO:0000256" key="6">
    <source>
        <dbReference type="SAM" id="Phobius"/>
    </source>
</evidence>
<dbReference type="AlphaFoldDB" id="A0A0F3IRK4"/>
<keyword evidence="5 6" id="KW-0472">Membrane</keyword>
<proteinExistence type="predicted"/>
<feature type="transmembrane region" description="Helical" evidence="6">
    <location>
        <begin position="276"/>
        <end position="296"/>
    </location>
</feature>
<protein>
    <recommendedName>
        <fullName evidence="9">Permease</fullName>
    </recommendedName>
</protein>
<keyword evidence="8" id="KW-1185">Reference proteome</keyword>
<organism evidence="7 8">
    <name type="scientific">Elstera litoralis</name>
    <dbReference type="NCBI Taxonomy" id="552518"/>
    <lineage>
        <taxon>Bacteria</taxon>
        <taxon>Pseudomonadati</taxon>
        <taxon>Pseudomonadota</taxon>
        <taxon>Alphaproteobacteria</taxon>
        <taxon>Rhodospirillales</taxon>
        <taxon>Rhodospirillaceae</taxon>
        <taxon>Elstera</taxon>
    </lineage>
</organism>
<keyword evidence="2" id="KW-1003">Cell membrane</keyword>
<dbReference type="Proteomes" id="UP000033774">
    <property type="component" value="Unassembled WGS sequence"/>
</dbReference>
<comment type="caution">
    <text evidence="7">The sequence shown here is derived from an EMBL/GenBank/DDBJ whole genome shotgun (WGS) entry which is preliminary data.</text>
</comment>
<feature type="transmembrane region" description="Helical" evidence="6">
    <location>
        <begin position="67"/>
        <end position="84"/>
    </location>
</feature>
<feature type="transmembrane region" description="Helical" evidence="6">
    <location>
        <begin position="308"/>
        <end position="325"/>
    </location>
</feature>
<feature type="transmembrane region" description="Helical" evidence="6">
    <location>
        <begin position="96"/>
        <end position="117"/>
    </location>
</feature>
<feature type="transmembrane region" description="Helical" evidence="6">
    <location>
        <begin position="12"/>
        <end position="33"/>
    </location>
</feature>
<evidence type="ECO:0000256" key="2">
    <source>
        <dbReference type="ARBA" id="ARBA00022475"/>
    </source>
</evidence>
<name>A0A0F3IRK4_9PROT</name>
<keyword evidence="4 6" id="KW-1133">Transmembrane helix</keyword>
<evidence type="ECO:0000256" key="4">
    <source>
        <dbReference type="ARBA" id="ARBA00022989"/>
    </source>
</evidence>
<reference evidence="7 8" key="1">
    <citation type="submission" date="2015-03" db="EMBL/GenBank/DDBJ databases">
        <title>Draft genome sequence of Elstera litoralis.</title>
        <authorList>
            <person name="Rahalkar M.C."/>
            <person name="Dhakephalkar P.K."/>
            <person name="Pore S.D."/>
            <person name="Arora P."/>
            <person name="Kapse N.G."/>
            <person name="Pandit P.S."/>
        </authorList>
    </citation>
    <scope>NUCLEOTIDE SEQUENCE [LARGE SCALE GENOMIC DNA]</scope>
    <source>
        <strain evidence="7 8">Dia-1</strain>
    </source>
</reference>
<dbReference type="PANTHER" id="PTHR33529">
    <property type="entry name" value="SLR0882 PROTEIN-RELATED"/>
    <property type="match status" value="1"/>
</dbReference>
<evidence type="ECO:0008006" key="9">
    <source>
        <dbReference type="Google" id="ProtNLM"/>
    </source>
</evidence>
<accession>A0A0F3IRK4</accession>
<evidence type="ECO:0000256" key="5">
    <source>
        <dbReference type="ARBA" id="ARBA00023136"/>
    </source>
</evidence>
<dbReference type="NCBIfam" id="TIGR04408">
    <property type="entry name" value="LptG_lptG"/>
    <property type="match status" value="1"/>
</dbReference>
<sequence length="365" mass="39460">MRISPLFCGYIARHFSVWLLSFFLGLAAVIFIADSVELLRRAAAKPDVGLATVLHLALLKLPQTTQTLMPFAVLFGAIMAFWRLTRSNELIVARAAGISVWQFLAPALIVAIGLGIVKVALLNQLAAVTFARYEVLEARLLRGQVEQMIVSPAGLWLRQAETEGATAIIHADQVSRDLRSLGGVMILRYDAQGRFLARVDAPTATLSEGAWIVEPAFEAPNGQPSKPIGRLVLPTDLTPDRIQESFARPETMSFWALPDFISVLESAGFSATRHRLYLHSQLAVPVLLGAMVLIAATFSLRSARRGGVGLRIGLGVIIGFGFYLMNDLVQALGKSASIPVELAAWTPAAIGCLFGLATLLYLEDG</sequence>
<dbReference type="InterPro" id="IPR030923">
    <property type="entry name" value="LptG"/>
</dbReference>